<evidence type="ECO:0000313" key="1">
    <source>
        <dbReference type="EMBL" id="KAI6650660.1"/>
    </source>
</evidence>
<name>A0AAV7JQN9_9METZ</name>
<comment type="caution">
    <text evidence="1">The sequence shown here is derived from an EMBL/GenBank/DDBJ whole genome shotgun (WGS) entry which is preliminary data.</text>
</comment>
<reference evidence="1 2" key="1">
    <citation type="journal article" date="2023" name="BMC Biol.">
        <title>The compact genome of the sponge Oopsacas minuta (Hexactinellida) is lacking key metazoan core genes.</title>
        <authorList>
            <person name="Santini S."/>
            <person name="Schenkelaars Q."/>
            <person name="Jourda C."/>
            <person name="Duchesne M."/>
            <person name="Belahbib H."/>
            <person name="Rocher C."/>
            <person name="Selva M."/>
            <person name="Riesgo A."/>
            <person name="Vervoort M."/>
            <person name="Leys S.P."/>
            <person name="Kodjabachian L."/>
            <person name="Le Bivic A."/>
            <person name="Borchiellini C."/>
            <person name="Claverie J.M."/>
            <person name="Renard E."/>
        </authorList>
    </citation>
    <scope>NUCLEOTIDE SEQUENCE [LARGE SCALE GENOMIC DNA]</scope>
    <source>
        <strain evidence="1">SPO-2</strain>
    </source>
</reference>
<proteinExistence type="predicted"/>
<dbReference type="Proteomes" id="UP001165289">
    <property type="component" value="Unassembled WGS sequence"/>
</dbReference>
<organism evidence="1 2">
    <name type="scientific">Oopsacas minuta</name>
    <dbReference type="NCBI Taxonomy" id="111878"/>
    <lineage>
        <taxon>Eukaryota</taxon>
        <taxon>Metazoa</taxon>
        <taxon>Porifera</taxon>
        <taxon>Hexactinellida</taxon>
        <taxon>Hexasterophora</taxon>
        <taxon>Lyssacinosida</taxon>
        <taxon>Leucopsacidae</taxon>
        <taxon>Oopsacas</taxon>
    </lineage>
</organism>
<dbReference type="EMBL" id="JAKMXF010000310">
    <property type="protein sequence ID" value="KAI6650660.1"/>
    <property type="molecule type" value="Genomic_DNA"/>
</dbReference>
<sequence>MVISSKETNEWASEFEFVQYSKNNAYHSGIKATPSSVHFGRTPPDLSVDMLLPSEILDTLDDEYQLEQALATRQVTEYAHAPHTPPTRPVATALYHHRFLSVNRGKNVLTSPNWLRNLAPHNFYR</sequence>
<gene>
    <name evidence="1" type="ORF">LOD99_7710</name>
</gene>
<protein>
    <submittedName>
        <fullName evidence="1">KRAB-A domain-containing protein 2-like</fullName>
    </submittedName>
</protein>
<evidence type="ECO:0000313" key="2">
    <source>
        <dbReference type="Proteomes" id="UP001165289"/>
    </source>
</evidence>
<accession>A0AAV7JQN9</accession>
<dbReference type="AlphaFoldDB" id="A0AAV7JQN9"/>
<keyword evidence="2" id="KW-1185">Reference proteome</keyword>